<name>A0A6I6UMR3_9BACI</name>
<comment type="cofactor">
    <cofactor evidence="1">
        <name>FAD</name>
        <dbReference type="ChEBI" id="CHEBI:57692"/>
    </cofactor>
</comment>
<evidence type="ECO:0000313" key="5">
    <source>
        <dbReference type="EMBL" id="QHE62627.1"/>
    </source>
</evidence>
<dbReference type="Pfam" id="PF01494">
    <property type="entry name" value="FAD_binding_3"/>
    <property type="match status" value="1"/>
</dbReference>
<reference evidence="5 6" key="1">
    <citation type="submission" date="2019-06" db="EMBL/GenBank/DDBJ databases">
        <title>An operon consisting of a P-type ATPase gene and a transcriptional regular gene given the different cadmium resistance in Bacillus vietamensis 151-6 and Bacillus marisflavi 151-25.</title>
        <authorList>
            <person name="Yu X."/>
        </authorList>
    </citation>
    <scope>NUCLEOTIDE SEQUENCE [LARGE SCALE GENOMIC DNA]</scope>
    <source>
        <strain evidence="5 6">151-6</strain>
    </source>
</reference>
<keyword evidence="3" id="KW-0274">FAD</keyword>
<accession>A0A6I6UMR3</accession>
<dbReference type="PANTHER" id="PTHR43004:SF19">
    <property type="entry name" value="BINDING MONOOXYGENASE, PUTATIVE (JCVI)-RELATED"/>
    <property type="match status" value="1"/>
</dbReference>
<evidence type="ECO:0000313" key="6">
    <source>
        <dbReference type="Proteomes" id="UP000465062"/>
    </source>
</evidence>
<dbReference type="InterPro" id="IPR002938">
    <property type="entry name" value="FAD-bd"/>
</dbReference>
<dbReference type="InterPro" id="IPR036188">
    <property type="entry name" value="FAD/NAD-bd_sf"/>
</dbReference>
<proteinExistence type="predicted"/>
<dbReference type="RefSeq" id="WP_159362524.1">
    <property type="nucleotide sequence ID" value="NZ_CP047394.1"/>
</dbReference>
<dbReference type="Gene3D" id="3.50.50.60">
    <property type="entry name" value="FAD/NAD(P)-binding domain"/>
    <property type="match status" value="1"/>
</dbReference>
<dbReference type="Gene3D" id="3.30.70.2450">
    <property type="match status" value="1"/>
</dbReference>
<organism evidence="5 6">
    <name type="scientific">Rossellomorea vietnamensis</name>
    <dbReference type="NCBI Taxonomy" id="218284"/>
    <lineage>
        <taxon>Bacteria</taxon>
        <taxon>Bacillati</taxon>
        <taxon>Bacillota</taxon>
        <taxon>Bacilli</taxon>
        <taxon>Bacillales</taxon>
        <taxon>Bacillaceae</taxon>
        <taxon>Rossellomorea</taxon>
    </lineage>
</organism>
<evidence type="ECO:0000256" key="1">
    <source>
        <dbReference type="ARBA" id="ARBA00001974"/>
    </source>
</evidence>
<dbReference type="PANTHER" id="PTHR43004">
    <property type="entry name" value="TRK SYSTEM POTASSIUM UPTAKE PROTEIN"/>
    <property type="match status" value="1"/>
</dbReference>
<dbReference type="PRINTS" id="PR00420">
    <property type="entry name" value="RNGMNOXGNASE"/>
</dbReference>
<keyword evidence="2" id="KW-0285">Flavoprotein</keyword>
<evidence type="ECO:0000256" key="2">
    <source>
        <dbReference type="ARBA" id="ARBA00022630"/>
    </source>
</evidence>
<evidence type="ECO:0000256" key="3">
    <source>
        <dbReference type="ARBA" id="ARBA00022827"/>
    </source>
</evidence>
<dbReference type="SUPFAM" id="SSF51905">
    <property type="entry name" value="FAD/NAD(P)-binding domain"/>
    <property type="match status" value="1"/>
</dbReference>
<evidence type="ECO:0000259" key="4">
    <source>
        <dbReference type="Pfam" id="PF01494"/>
    </source>
</evidence>
<dbReference type="AlphaFoldDB" id="A0A6I6UMR3"/>
<keyword evidence="5" id="KW-0503">Monooxygenase</keyword>
<dbReference type="EMBL" id="CP047394">
    <property type="protein sequence ID" value="QHE62627.1"/>
    <property type="molecule type" value="Genomic_DNA"/>
</dbReference>
<feature type="domain" description="FAD-binding" evidence="4">
    <location>
        <begin position="4"/>
        <end position="339"/>
    </location>
</feature>
<dbReference type="GO" id="GO:0071949">
    <property type="term" value="F:FAD binding"/>
    <property type="evidence" value="ECO:0007669"/>
    <property type="project" value="InterPro"/>
</dbReference>
<protein>
    <submittedName>
        <fullName evidence="5">Monooxygenase</fullName>
    </submittedName>
</protein>
<keyword evidence="5" id="KW-0560">Oxidoreductase</keyword>
<dbReference type="InterPro" id="IPR050641">
    <property type="entry name" value="RIFMO-like"/>
</dbReference>
<sequence>MNPDILIVGAGPTGLVMALRLLKHNVSFRIIDKNSGHGEASRALVLHARTMEFYRQLGFGDEISELGIKLESLHIREGSREKAHLTFKDLGEDLSPYPYMLSYPQDDHEQFLGEKLKRAGIEIEWNTELLSFEDKGDYVEAVLSKDGNETSIRTAYLCGCDGAHSPVRKTLGLGFSGGTYDKLFYVADVEAETLHDASMNLYLDAEGFCAYMPVRSSGMVRVIGIIPEKLAQAEHITFSSISGFVKEKVGLDVKKENWFSTYKVHHRVSDHFRKGRVFIAGDAGHLHSPAGGQGMNTGIGDAVNLSWKLAEVLKEKAHPDILDTYETERITFARTLVDTTDKAFQNIVGETFKSKVIRTVIMPYIAPFLLGFSTTRKAAFKVISQTRIHYHNSHLSKGTSGKITGGDRLPYYQNGRMDNYDPLTSCEWQIHIYGKASEQLGKFKEESGAELHVFPWESPMEEKGLMENAIYLIRPDGYIAYTNQDQDLNSLKNYVQSYSLRFK</sequence>
<dbReference type="KEGG" id="bvq:FHE72_17545"/>
<gene>
    <name evidence="5" type="ORF">FHE72_17545</name>
</gene>
<dbReference type="Proteomes" id="UP000465062">
    <property type="component" value="Chromosome"/>
</dbReference>
<dbReference type="GO" id="GO:0016709">
    <property type="term" value="F:oxidoreductase activity, acting on paired donors, with incorporation or reduction of molecular oxygen, NAD(P)H as one donor, and incorporation of one atom of oxygen"/>
    <property type="evidence" value="ECO:0007669"/>
    <property type="project" value="UniProtKB-ARBA"/>
</dbReference>